<dbReference type="AlphaFoldDB" id="A0A3B0Z6Q4"/>
<evidence type="ECO:0000313" key="1">
    <source>
        <dbReference type="EMBL" id="VAW77054.1"/>
    </source>
</evidence>
<name>A0A3B0Z6Q4_9ZZZZ</name>
<feature type="non-terminal residue" evidence="1">
    <location>
        <position position="283"/>
    </location>
</feature>
<reference evidence="1" key="1">
    <citation type="submission" date="2018-06" db="EMBL/GenBank/DDBJ databases">
        <authorList>
            <person name="Zhirakovskaya E."/>
        </authorList>
    </citation>
    <scope>NUCLEOTIDE SEQUENCE</scope>
</reference>
<sequence>MRRWILLLLCLSIQVQAGTMQVSGYVAVEATAFVSDAAYTDQFDGVQAALIGQPEFHYETADRRDQYSLIPFAHLDSQDQRRTHADLREAWWLHIADNWELLVGVNRVFWGVAESSHLVDIINQTDQVENIDGEDKLGQPMLKLAFQRDWGELELFVLPGFRERTFPGKDGRLRFPLVIDGKALYSNSQKQRHVDLAARYSHYIGDWDFGLSVFHGTGREPRFIPNAAVTRFFAVYDIIDQVSVDIQYTYNSWLWKFEGLRRSQNGENFFAGVGGFEYTLYQI</sequence>
<gene>
    <name evidence="1" type="ORF">MNBD_GAMMA14-900</name>
</gene>
<dbReference type="EMBL" id="UOFM01000205">
    <property type="protein sequence ID" value="VAW77054.1"/>
    <property type="molecule type" value="Genomic_DNA"/>
</dbReference>
<accession>A0A3B0Z6Q4</accession>
<proteinExistence type="predicted"/>
<protein>
    <submittedName>
        <fullName evidence="1">Uncharacterized protein</fullName>
    </submittedName>
</protein>
<organism evidence="1">
    <name type="scientific">hydrothermal vent metagenome</name>
    <dbReference type="NCBI Taxonomy" id="652676"/>
    <lineage>
        <taxon>unclassified sequences</taxon>
        <taxon>metagenomes</taxon>
        <taxon>ecological metagenomes</taxon>
    </lineage>
</organism>